<dbReference type="Proteomes" id="UP000812287">
    <property type="component" value="Unassembled WGS sequence"/>
</dbReference>
<proteinExistence type="predicted"/>
<reference evidence="1" key="1">
    <citation type="submission" date="2020-11" db="EMBL/GenBank/DDBJ databases">
        <title>Adaptations for nitrogen fixation in a non-lichenized fungal sporocarp promotes dispersal by wood-feeding termites.</title>
        <authorList>
            <consortium name="DOE Joint Genome Institute"/>
            <person name="Koch R.A."/>
            <person name="Yoon G."/>
            <person name="Arayal U."/>
            <person name="Lail K."/>
            <person name="Amirebrahimi M."/>
            <person name="Labutti K."/>
            <person name="Lipzen A."/>
            <person name="Riley R."/>
            <person name="Barry K."/>
            <person name="Henrissat B."/>
            <person name="Grigoriev I.V."/>
            <person name="Herr J.R."/>
            <person name="Aime M.C."/>
        </authorList>
    </citation>
    <scope>NUCLEOTIDE SEQUENCE</scope>
    <source>
        <strain evidence="1">MCA 3950</strain>
    </source>
</reference>
<evidence type="ECO:0000313" key="2">
    <source>
        <dbReference type="Proteomes" id="UP000812287"/>
    </source>
</evidence>
<evidence type="ECO:0000313" key="1">
    <source>
        <dbReference type="EMBL" id="KAG7447023.1"/>
    </source>
</evidence>
<dbReference type="EMBL" id="MU250533">
    <property type="protein sequence ID" value="KAG7447023.1"/>
    <property type="molecule type" value="Genomic_DNA"/>
</dbReference>
<protein>
    <submittedName>
        <fullName evidence="1">Uncharacterized protein</fullName>
    </submittedName>
</protein>
<gene>
    <name evidence="1" type="ORF">BT62DRAFT_97890</name>
</gene>
<name>A0A9P7VUU0_9AGAR</name>
<organism evidence="1 2">
    <name type="scientific">Guyanagaster necrorhizus</name>
    <dbReference type="NCBI Taxonomy" id="856835"/>
    <lineage>
        <taxon>Eukaryota</taxon>
        <taxon>Fungi</taxon>
        <taxon>Dikarya</taxon>
        <taxon>Basidiomycota</taxon>
        <taxon>Agaricomycotina</taxon>
        <taxon>Agaricomycetes</taxon>
        <taxon>Agaricomycetidae</taxon>
        <taxon>Agaricales</taxon>
        <taxon>Marasmiineae</taxon>
        <taxon>Physalacriaceae</taxon>
        <taxon>Guyanagaster</taxon>
    </lineage>
</organism>
<keyword evidence="2" id="KW-1185">Reference proteome</keyword>
<dbReference type="OrthoDB" id="10480243at2759"/>
<dbReference type="GeneID" id="66111687"/>
<dbReference type="RefSeq" id="XP_043040523.1">
    <property type="nucleotide sequence ID" value="XM_043189390.1"/>
</dbReference>
<accession>A0A9P7VUU0</accession>
<dbReference type="AlphaFoldDB" id="A0A9P7VUU0"/>
<comment type="caution">
    <text evidence="1">The sequence shown here is derived from an EMBL/GenBank/DDBJ whole genome shotgun (WGS) entry which is preliminary data.</text>
</comment>
<sequence length="231" mass="26574">MSNIDKHADRIYEEIHTWGVLHSKKTDKLSADIQTLKERGLYKGFALYSSCTRNPLIDRVSITDSRCPSRGYLFERELLNPSDRLHPLDNALVFTDYKADVNNSNTPKIVHVYRRFHSNEQDATTVHQNIAQVFGVCGSTDFTAVIFHGFTRHSISNYCVSFTATQLLHFYTQLFSDLEVTSVDFTIHLRRVGCTMCLRMRISVMYMSMNKVASYCQGSHFTILLASIRWI</sequence>